<evidence type="ECO:0000313" key="2">
    <source>
        <dbReference type="EMBL" id="KAG0143992.1"/>
    </source>
</evidence>
<protein>
    <submittedName>
        <fullName evidence="2">Uncharacterized protein</fullName>
    </submittedName>
</protein>
<dbReference type="AlphaFoldDB" id="A0A9P6T9A4"/>
<evidence type="ECO:0000256" key="1">
    <source>
        <dbReference type="SAM" id="MobiDB-lite"/>
    </source>
</evidence>
<name>A0A9P6T9A4_9BASI</name>
<organism evidence="2 3">
    <name type="scientific">Cronartium quercuum f. sp. fusiforme G11</name>
    <dbReference type="NCBI Taxonomy" id="708437"/>
    <lineage>
        <taxon>Eukaryota</taxon>
        <taxon>Fungi</taxon>
        <taxon>Dikarya</taxon>
        <taxon>Basidiomycota</taxon>
        <taxon>Pucciniomycotina</taxon>
        <taxon>Pucciniomycetes</taxon>
        <taxon>Pucciniales</taxon>
        <taxon>Coleosporiaceae</taxon>
        <taxon>Cronartium</taxon>
    </lineage>
</organism>
<reference evidence="2" key="1">
    <citation type="submission" date="2013-11" db="EMBL/GenBank/DDBJ databases">
        <title>Genome sequence of the fusiform rust pathogen reveals effectors for host alternation and coevolution with pine.</title>
        <authorList>
            <consortium name="DOE Joint Genome Institute"/>
            <person name="Smith K."/>
            <person name="Pendleton A."/>
            <person name="Kubisiak T."/>
            <person name="Anderson C."/>
            <person name="Salamov A."/>
            <person name="Aerts A."/>
            <person name="Riley R."/>
            <person name="Clum A."/>
            <person name="Lindquist E."/>
            <person name="Ence D."/>
            <person name="Campbell M."/>
            <person name="Kronenberg Z."/>
            <person name="Feau N."/>
            <person name="Dhillon B."/>
            <person name="Hamelin R."/>
            <person name="Burleigh J."/>
            <person name="Smith J."/>
            <person name="Yandell M."/>
            <person name="Nelson C."/>
            <person name="Grigoriev I."/>
            <person name="Davis J."/>
        </authorList>
    </citation>
    <scope>NUCLEOTIDE SEQUENCE</scope>
    <source>
        <strain evidence="2">G11</strain>
    </source>
</reference>
<gene>
    <name evidence="2" type="ORF">CROQUDRAFT_647504</name>
</gene>
<comment type="caution">
    <text evidence="2">The sequence shown here is derived from an EMBL/GenBank/DDBJ whole genome shotgun (WGS) entry which is preliminary data.</text>
</comment>
<dbReference type="Proteomes" id="UP000886653">
    <property type="component" value="Unassembled WGS sequence"/>
</dbReference>
<accession>A0A9P6T9A4</accession>
<proteinExistence type="predicted"/>
<dbReference type="EMBL" id="MU167305">
    <property type="protein sequence ID" value="KAG0143992.1"/>
    <property type="molecule type" value="Genomic_DNA"/>
</dbReference>
<evidence type="ECO:0000313" key="3">
    <source>
        <dbReference type="Proteomes" id="UP000886653"/>
    </source>
</evidence>
<sequence length="140" mass="15329">MQISAGPSVPDEVLTCPSKELGPPTPTSFKSHPACPASPRTSRAEERSAPISVLLSGLRPSINSGLIQSTFWQATRPRPFRLFEPSHISFGVLDSGRACLLRFEDPCTAKNFCRVVIDNAPFQPMDAKLVDTEVRLCIYV</sequence>
<keyword evidence="3" id="KW-1185">Reference proteome</keyword>
<feature type="region of interest" description="Disordered" evidence="1">
    <location>
        <begin position="1"/>
        <end position="48"/>
    </location>
</feature>